<dbReference type="Pfam" id="PF05198">
    <property type="entry name" value="IF3_N"/>
    <property type="match status" value="1"/>
</dbReference>
<dbReference type="Pfam" id="PF00707">
    <property type="entry name" value="IF3_C"/>
    <property type="match status" value="1"/>
</dbReference>
<protein>
    <recommendedName>
        <fullName evidence="5 6">Translation initiation factor IF-3</fullName>
    </recommendedName>
</protein>
<evidence type="ECO:0000313" key="11">
    <source>
        <dbReference type="Proteomes" id="UP000030940"/>
    </source>
</evidence>
<keyword evidence="2 5" id="KW-0963">Cytoplasm</keyword>
<keyword evidence="11" id="KW-1185">Reference proteome</keyword>
<keyword evidence="4 5" id="KW-0648">Protein biosynthesis</keyword>
<comment type="subcellular location">
    <subcellularLocation>
        <location evidence="5 7">Cytoplasm</location>
    </subcellularLocation>
</comment>
<dbReference type="AlphaFoldDB" id="A0A0A7UX99"/>
<feature type="domain" description="Translation initiation factor 3 C-terminal" evidence="8">
    <location>
        <begin position="97"/>
        <end position="183"/>
    </location>
</feature>
<dbReference type="HOGENOM" id="CLU_054919_3_2_12"/>
<dbReference type="STRING" id="1245910.OY14_00920"/>
<name>A0A0A7UX99_9SPIR</name>
<dbReference type="GO" id="GO:0043022">
    <property type="term" value="F:ribosome binding"/>
    <property type="evidence" value="ECO:0007669"/>
    <property type="project" value="TreeGrafter"/>
</dbReference>
<gene>
    <name evidence="5" type="primary">infC</name>
    <name evidence="10" type="ORF">OY14_00920</name>
</gene>
<evidence type="ECO:0000313" key="10">
    <source>
        <dbReference type="EMBL" id="AJA90023.1"/>
    </source>
</evidence>
<dbReference type="KEGG" id="bchi:OY14_00920"/>
<dbReference type="InterPro" id="IPR001288">
    <property type="entry name" value="Translation_initiation_fac_3"/>
</dbReference>
<feature type="domain" description="Translation initiation factor 3 N-terminal" evidence="9">
    <location>
        <begin position="22"/>
        <end position="90"/>
    </location>
</feature>
<proteinExistence type="inferred from homology"/>
<evidence type="ECO:0000259" key="9">
    <source>
        <dbReference type="Pfam" id="PF05198"/>
    </source>
</evidence>
<evidence type="ECO:0000256" key="5">
    <source>
        <dbReference type="HAMAP-Rule" id="MF_00080"/>
    </source>
</evidence>
<dbReference type="InterPro" id="IPR019813">
    <property type="entry name" value="Translation_initiation_fac3_CS"/>
</dbReference>
<organism evidence="10 11">
    <name type="scientific">Borreliella chilensis</name>
    <dbReference type="NCBI Taxonomy" id="1245910"/>
    <lineage>
        <taxon>Bacteria</taxon>
        <taxon>Pseudomonadati</taxon>
        <taxon>Spirochaetota</taxon>
        <taxon>Spirochaetia</taxon>
        <taxon>Spirochaetales</taxon>
        <taxon>Borreliaceae</taxon>
        <taxon>Borreliella</taxon>
    </lineage>
</organism>
<evidence type="ECO:0000259" key="8">
    <source>
        <dbReference type="Pfam" id="PF00707"/>
    </source>
</evidence>
<evidence type="ECO:0000256" key="4">
    <source>
        <dbReference type="ARBA" id="ARBA00022917"/>
    </source>
</evidence>
<accession>A0A0A7UX99</accession>
<evidence type="ECO:0000256" key="6">
    <source>
        <dbReference type="NCBIfam" id="TIGR00168"/>
    </source>
</evidence>
<sequence length="186" mass="21679">MINRNANRDRDRSRSSDKELKINYRIKAREVRVIFENGTQEVLLIEDAIRKAKEAELDLVEVSPNVSPPVCKIIDYGKYKFHQEKRQKEQKKNQKIIKLKEVRMQPKIDAHDLDFKSKNILSFLKDGNKVKVTIRFRGRELAHTYLGYGILNSILEKVGDTNYVLESAAKMEGKTMFLIVAPKFKK</sequence>
<keyword evidence="3 5" id="KW-0396">Initiation factor</keyword>
<dbReference type="Proteomes" id="UP000030940">
    <property type="component" value="Chromosome"/>
</dbReference>
<evidence type="ECO:0000256" key="1">
    <source>
        <dbReference type="ARBA" id="ARBA00005439"/>
    </source>
</evidence>
<dbReference type="EMBL" id="CP009910">
    <property type="protein sequence ID" value="AJA90023.1"/>
    <property type="molecule type" value="Genomic_DNA"/>
</dbReference>
<dbReference type="PANTHER" id="PTHR10938">
    <property type="entry name" value="TRANSLATION INITIATION FACTOR IF-3"/>
    <property type="match status" value="1"/>
</dbReference>
<dbReference type="GO" id="GO:0005829">
    <property type="term" value="C:cytosol"/>
    <property type="evidence" value="ECO:0007669"/>
    <property type="project" value="TreeGrafter"/>
</dbReference>
<dbReference type="GO" id="GO:0016020">
    <property type="term" value="C:membrane"/>
    <property type="evidence" value="ECO:0007669"/>
    <property type="project" value="TreeGrafter"/>
</dbReference>
<dbReference type="SUPFAM" id="SSF55200">
    <property type="entry name" value="Translation initiation factor IF3, C-terminal domain"/>
    <property type="match status" value="1"/>
</dbReference>
<dbReference type="GO" id="GO:0003743">
    <property type="term" value="F:translation initiation factor activity"/>
    <property type="evidence" value="ECO:0007669"/>
    <property type="project" value="UniProtKB-UniRule"/>
</dbReference>
<dbReference type="InterPro" id="IPR036788">
    <property type="entry name" value="T_IF-3_C_sf"/>
</dbReference>
<dbReference type="PROSITE" id="PS00938">
    <property type="entry name" value="IF3"/>
    <property type="match status" value="1"/>
</dbReference>
<dbReference type="NCBIfam" id="TIGR00168">
    <property type="entry name" value="infC"/>
    <property type="match status" value="1"/>
</dbReference>
<dbReference type="InterPro" id="IPR036787">
    <property type="entry name" value="T_IF-3_N_sf"/>
</dbReference>
<reference evidence="10 11" key="1">
    <citation type="journal article" date="2015" name="Genome Announc.">
        <title>Genome Sequence of Borrelia chilensis VA1, a South American Member of the Lyme Borreliosis Group.</title>
        <authorList>
            <person name="Huang W."/>
            <person name="Ojaimi C."/>
            <person name="Fallon J.T."/>
            <person name="Travisany D."/>
            <person name="Maass A."/>
            <person name="Ivanova L."/>
            <person name="Tomova A."/>
            <person name="Gonzalez-Acuna D."/>
            <person name="Godfrey H.P."/>
            <person name="Cabello F.C."/>
        </authorList>
    </citation>
    <scope>NUCLEOTIDE SEQUENCE [LARGE SCALE GENOMIC DNA]</scope>
    <source>
        <strain evidence="10 11">VA1</strain>
    </source>
</reference>
<dbReference type="InterPro" id="IPR019814">
    <property type="entry name" value="Translation_initiation_fac_3_N"/>
</dbReference>
<comment type="function">
    <text evidence="5 7">IF-3 binds to the 30S ribosomal subunit and shifts the equilibrium between 70S ribosomes and their 50S and 30S subunits in favor of the free subunits, thus enhancing the availability of 30S subunits on which protein synthesis initiation begins.</text>
</comment>
<evidence type="ECO:0000256" key="3">
    <source>
        <dbReference type="ARBA" id="ARBA00022540"/>
    </source>
</evidence>
<evidence type="ECO:0000256" key="2">
    <source>
        <dbReference type="ARBA" id="ARBA00022490"/>
    </source>
</evidence>
<dbReference type="GO" id="GO:0032790">
    <property type="term" value="P:ribosome disassembly"/>
    <property type="evidence" value="ECO:0007669"/>
    <property type="project" value="TreeGrafter"/>
</dbReference>
<dbReference type="InterPro" id="IPR019815">
    <property type="entry name" value="Translation_initiation_fac_3_C"/>
</dbReference>
<dbReference type="SUPFAM" id="SSF54364">
    <property type="entry name" value="Translation initiation factor IF3, N-terminal domain"/>
    <property type="match status" value="1"/>
</dbReference>
<evidence type="ECO:0000256" key="7">
    <source>
        <dbReference type="RuleBase" id="RU000646"/>
    </source>
</evidence>
<dbReference type="Gene3D" id="3.10.20.80">
    <property type="entry name" value="Translation initiation factor 3 (IF-3), N-terminal domain"/>
    <property type="match status" value="1"/>
</dbReference>
<dbReference type="Gene3D" id="3.30.110.10">
    <property type="entry name" value="Translation initiation factor 3 (IF-3), C-terminal domain"/>
    <property type="match status" value="1"/>
</dbReference>
<dbReference type="FunFam" id="3.30.110.10:FF:000001">
    <property type="entry name" value="Translation initiation factor IF-3"/>
    <property type="match status" value="1"/>
</dbReference>
<dbReference type="HAMAP" id="MF_00080">
    <property type="entry name" value="IF_3"/>
    <property type="match status" value="1"/>
</dbReference>
<comment type="similarity">
    <text evidence="1 5 7">Belongs to the IF-3 family.</text>
</comment>
<comment type="subunit">
    <text evidence="5 7">Monomer.</text>
</comment>
<dbReference type="PANTHER" id="PTHR10938:SF0">
    <property type="entry name" value="TRANSLATION INITIATION FACTOR IF-3, MITOCHONDRIAL"/>
    <property type="match status" value="1"/>
</dbReference>